<dbReference type="RefSeq" id="XP_011646145.1">
    <property type="nucleotide sequence ID" value="XM_011647843.2"/>
</dbReference>
<organism evidence="2 3">
    <name type="scientific">Pogonomyrmex barbatus</name>
    <name type="common">red harvester ant</name>
    <dbReference type="NCBI Taxonomy" id="144034"/>
    <lineage>
        <taxon>Eukaryota</taxon>
        <taxon>Metazoa</taxon>
        <taxon>Ecdysozoa</taxon>
        <taxon>Arthropoda</taxon>
        <taxon>Hexapoda</taxon>
        <taxon>Insecta</taxon>
        <taxon>Pterygota</taxon>
        <taxon>Neoptera</taxon>
        <taxon>Endopterygota</taxon>
        <taxon>Hymenoptera</taxon>
        <taxon>Apocrita</taxon>
        <taxon>Aculeata</taxon>
        <taxon>Formicoidea</taxon>
        <taxon>Formicidae</taxon>
        <taxon>Myrmicinae</taxon>
        <taxon>Pogonomyrmex</taxon>
    </lineage>
</organism>
<dbReference type="GO" id="GO:0030891">
    <property type="term" value="C:VCB complex"/>
    <property type="evidence" value="ECO:0007669"/>
    <property type="project" value="InterPro"/>
</dbReference>
<proteinExistence type="predicted"/>
<dbReference type="RefSeq" id="XP_011646146.1">
    <property type="nucleotide sequence ID" value="XM_011647844.2"/>
</dbReference>
<reference evidence="3 4" key="1">
    <citation type="submission" date="2025-04" db="UniProtKB">
        <authorList>
            <consortium name="RefSeq"/>
        </authorList>
    </citation>
    <scope>IDENTIFICATION</scope>
</reference>
<dbReference type="PANTHER" id="PTHR13248:SF4">
    <property type="entry name" value="ELONGIN B"/>
    <property type="match status" value="1"/>
</dbReference>
<dbReference type="PANTHER" id="PTHR13248">
    <property type="entry name" value="TRANSCRIPTION ELONGATION FACTOR B POLYPEPTIDE 2"/>
    <property type="match status" value="1"/>
</dbReference>
<sequence length="211" mass="23623">MKRLKELLFAELIPEANNPGPNDPGPNDPGSNDPGPNDSGPNNPGPSDPKSTDENMLELEHNSQVYLVVRRKKTTLHLDALENTTVLQLKKMIEAIFKISPEDQQLTVVSISEQNVEQHVILSEDTAPLSEYEINWLSAQASSPVTLGLAMRTEDGSFEELDITPYSEPQWPDLTLKLVAKTFPEDLAIFRDTCMKKLFDKDMSKKFKDKS</sequence>
<dbReference type="InterPro" id="IPR039049">
    <property type="entry name" value="ELOB"/>
</dbReference>
<dbReference type="Proteomes" id="UP000504615">
    <property type="component" value="Unplaced"/>
</dbReference>
<dbReference type="SUPFAM" id="SSF54236">
    <property type="entry name" value="Ubiquitin-like"/>
    <property type="match status" value="1"/>
</dbReference>
<evidence type="ECO:0000313" key="3">
    <source>
        <dbReference type="RefSeq" id="XP_011646145.1"/>
    </source>
</evidence>
<keyword evidence="2" id="KW-1185">Reference proteome</keyword>
<dbReference type="AlphaFoldDB" id="A0A6I9WQT2"/>
<dbReference type="OrthoDB" id="7537057at2759"/>
<gene>
    <name evidence="3 4" type="primary">LOC105432868</name>
</gene>
<protein>
    <submittedName>
        <fullName evidence="3 4">Uncharacterized protein LOC105432868</fullName>
    </submittedName>
</protein>
<evidence type="ECO:0000313" key="2">
    <source>
        <dbReference type="Proteomes" id="UP000504615"/>
    </source>
</evidence>
<feature type="compositionally biased region" description="Low complexity" evidence="1">
    <location>
        <begin position="28"/>
        <end position="42"/>
    </location>
</feature>
<dbReference type="GeneID" id="105432868"/>
<dbReference type="Gene3D" id="3.10.20.90">
    <property type="entry name" value="Phosphatidylinositol 3-kinase Catalytic Subunit, Chain A, domain 1"/>
    <property type="match status" value="1"/>
</dbReference>
<name>A0A6I9WQT2_9HYME</name>
<dbReference type="GO" id="GO:0070449">
    <property type="term" value="C:elongin complex"/>
    <property type="evidence" value="ECO:0007669"/>
    <property type="project" value="InterPro"/>
</dbReference>
<dbReference type="InterPro" id="IPR029071">
    <property type="entry name" value="Ubiquitin-like_domsf"/>
</dbReference>
<evidence type="ECO:0000313" key="4">
    <source>
        <dbReference type="RefSeq" id="XP_011646146.1"/>
    </source>
</evidence>
<evidence type="ECO:0000256" key="1">
    <source>
        <dbReference type="SAM" id="MobiDB-lite"/>
    </source>
</evidence>
<dbReference type="KEGG" id="pbar:105432868"/>
<feature type="region of interest" description="Disordered" evidence="1">
    <location>
        <begin position="1"/>
        <end position="54"/>
    </location>
</feature>
<accession>A0A6I9WQT2</accession>
<dbReference type="GO" id="GO:0006368">
    <property type="term" value="P:transcription elongation by RNA polymerase II"/>
    <property type="evidence" value="ECO:0007669"/>
    <property type="project" value="InterPro"/>
</dbReference>